<proteinExistence type="predicted"/>
<evidence type="ECO:0000256" key="1">
    <source>
        <dbReference type="SAM" id="Coils"/>
    </source>
</evidence>
<dbReference type="AlphaFoldDB" id="X6MU72"/>
<accession>X6MU72</accession>
<name>X6MU72_RETFI</name>
<feature type="region of interest" description="Disordered" evidence="2">
    <location>
        <begin position="167"/>
        <end position="194"/>
    </location>
</feature>
<protein>
    <recommendedName>
        <fullName evidence="5">Viral A-type inclusion protein</fullName>
    </recommendedName>
</protein>
<dbReference type="EMBL" id="ASPP01017967">
    <property type="protein sequence ID" value="ETO16670.1"/>
    <property type="molecule type" value="Genomic_DNA"/>
</dbReference>
<evidence type="ECO:0000256" key="2">
    <source>
        <dbReference type="SAM" id="MobiDB-lite"/>
    </source>
</evidence>
<dbReference type="Proteomes" id="UP000023152">
    <property type="component" value="Unassembled WGS sequence"/>
</dbReference>
<sequence>MYIIYTYLYFKKKKPTSTGEKEKELNELQTVIAQFNLQMEKWKDNEKKEQEKSNEWQKEMTRLNEALSMKQMEITTMTGKYRDVTNQLATLQKELATMKGTSDALSSKPNGGHCADQTLVDHARDNDLQSMKQLLEDTHNSNRLLWTQMVDLLTRLRQSKDDILQLQQDPTSDMSSAKEGVHLPPESFVIKSNK</sequence>
<comment type="caution">
    <text evidence="3">The sequence shown here is derived from an EMBL/GenBank/DDBJ whole genome shotgun (WGS) entry which is preliminary data.</text>
</comment>
<keyword evidence="4" id="KW-1185">Reference proteome</keyword>
<keyword evidence="1" id="KW-0175">Coiled coil</keyword>
<gene>
    <name evidence="3" type="ORF">RFI_20670</name>
</gene>
<evidence type="ECO:0008006" key="5">
    <source>
        <dbReference type="Google" id="ProtNLM"/>
    </source>
</evidence>
<feature type="coiled-coil region" evidence="1">
    <location>
        <begin position="25"/>
        <end position="101"/>
    </location>
</feature>
<organism evidence="3 4">
    <name type="scientific">Reticulomyxa filosa</name>
    <dbReference type="NCBI Taxonomy" id="46433"/>
    <lineage>
        <taxon>Eukaryota</taxon>
        <taxon>Sar</taxon>
        <taxon>Rhizaria</taxon>
        <taxon>Retaria</taxon>
        <taxon>Foraminifera</taxon>
        <taxon>Monothalamids</taxon>
        <taxon>Reticulomyxidae</taxon>
        <taxon>Reticulomyxa</taxon>
    </lineage>
</organism>
<evidence type="ECO:0000313" key="4">
    <source>
        <dbReference type="Proteomes" id="UP000023152"/>
    </source>
</evidence>
<evidence type="ECO:0000313" key="3">
    <source>
        <dbReference type="EMBL" id="ETO16670.1"/>
    </source>
</evidence>
<reference evidence="3 4" key="1">
    <citation type="journal article" date="2013" name="Curr. Biol.">
        <title>The Genome of the Foraminiferan Reticulomyxa filosa.</title>
        <authorList>
            <person name="Glockner G."/>
            <person name="Hulsmann N."/>
            <person name="Schleicher M."/>
            <person name="Noegel A.A."/>
            <person name="Eichinger L."/>
            <person name="Gallinger C."/>
            <person name="Pawlowski J."/>
            <person name="Sierra R."/>
            <person name="Euteneuer U."/>
            <person name="Pillet L."/>
            <person name="Moustafa A."/>
            <person name="Platzer M."/>
            <person name="Groth M."/>
            <person name="Szafranski K."/>
            <person name="Schliwa M."/>
        </authorList>
    </citation>
    <scope>NUCLEOTIDE SEQUENCE [LARGE SCALE GENOMIC DNA]</scope>
</reference>